<evidence type="ECO:0000259" key="6">
    <source>
        <dbReference type="SMART" id="SM00385"/>
    </source>
</evidence>
<evidence type="ECO:0000256" key="1">
    <source>
        <dbReference type="ARBA" id="ARBA00009065"/>
    </source>
</evidence>
<organism evidence="7 8">
    <name type="scientific">Cinchona calisaya</name>
    <dbReference type="NCBI Taxonomy" id="153742"/>
    <lineage>
        <taxon>Eukaryota</taxon>
        <taxon>Viridiplantae</taxon>
        <taxon>Streptophyta</taxon>
        <taxon>Embryophyta</taxon>
        <taxon>Tracheophyta</taxon>
        <taxon>Spermatophyta</taxon>
        <taxon>Magnoliopsida</taxon>
        <taxon>eudicotyledons</taxon>
        <taxon>Gunneridae</taxon>
        <taxon>Pentapetalae</taxon>
        <taxon>asterids</taxon>
        <taxon>lamiids</taxon>
        <taxon>Gentianales</taxon>
        <taxon>Rubiaceae</taxon>
        <taxon>Cinchonoideae</taxon>
        <taxon>Cinchoneae</taxon>
        <taxon>Cinchona</taxon>
    </lineage>
</organism>
<comment type="caution">
    <text evidence="7">The sequence shown here is derived from an EMBL/GenBank/DDBJ whole genome shotgun (WGS) entry which is preliminary data.</text>
</comment>
<keyword evidence="3 5" id="KW-0195">Cyclin</keyword>
<dbReference type="GO" id="GO:0051301">
    <property type="term" value="P:cell division"/>
    <property type="evidence" value="ECO:0007669"/>
    <property type="project" value="UniProtKB-KW"/>
</dbReference>
<evidence type="ECO:0000256" key="3">
    <source>
        <dbReference type="ARBA" id="ARBA00023127"/>
    </source>
</evidence>
<proteinExistence type="inferred from homology"/>
<evidence type="ECO:0000256" key="2">
    <source>
        <dbReference type="ARBA" id="ARBA00022618"/>
    </source>
</evidence>
<dbReference type="SMART" id="SM00385">
    <property type="entry name" value="CYCLIN"/>
    <property type="match status" value="1"/>
</dbReference>
<dbReference type="Pfam" id="PF00134">
    <property type="entry name" value="Cyclin_N"/>
    <property type="match status" value="1"/>
</dbReference>
<dbReference type="PANTHER" id="PTHR10177">
    <property type="entry name" value="CYCLINS"/>
    <property type="match status" value="1"/>
</dbReference>
<dbReference type="InterPro" id="IPR004367">
    <property type="entry name" value="Cyclin_C-dom"/>
</dbReference>
<sequence length="296" mass="34366">MEISHYTSSYLPSLLCEEDESCFGLNNNSDEYWCECCVFEHDDEYIEERIKKESKFQLDDNVSSIDISVKQPELCWLKRARLDAIRWILDTRVLFGFHFQTVYLSLAYFDGFFSKRSIEDGKIWAIRLLSIACLSLAAKMEEYEAPALSEYHVDEYDFEGRVIQKMELLVLETLDWKMNIITPFDYFGYFIAKFSDESRPKGLISRSIELILAILKDIDLVKYPPSIIAAVAVLAACDSQFTTKTVEYEMSLISSWGSSHKIFAFCFDGKNEFMYPSSSLGMLPLPSKRLRKSHEW</sequence>
<dbReference type="Proteomes" id="UP001630127">
    <property type="component" value="Unassembled WGS sequence"/>
</dbReference>
<dbReference type="InterPro" id="IPR006671">
    <property type="entry name" value="Cyclin_N"/>
</dbReference>
<accession>A0ABD3A7D7</accession>
<gene>
    <name evidence="7" type="ORF">ACH5RR_013975</name>
</gene>
<dbReference type="Gene3D" id="1.10.472.10">
    <property type="entry name" value="Cyclin-like"/>
    <property type="match status" value="2"/>
</dbReference>
<comment type="similarity">
    <text evidence="1">Belongs to the cyclin family. Cyclin D subfamily.</text>
</comment>
<feature type="domain" description="Cyclin-like" evidence="6">
    <location>
        <begin position="86"/>
        <end position="172"/>
    </location>
</feature>
<name>A0ABD3A7D7_9GENT</name>
<evidence type="ECO:0000256" key="5">
    <source>
        <dbReference type="RuleBase" id="RU000383"/>
    </source>
</evidence>
<dbReference type="InterPro" id="IPR036915">
    <property type="entry name" value="Cyclin-like_sf"/>
</dbReference>
<keyword evidence="4" id="KW-0131">Cell cycle</keyword>
<dbReference type="AlphaFoldDB" id="A0ABD3A7D7"/>
<dbReference type="FunFam" id="1.10.472.10:FF:000069">
    <property type="entry name" value="Cyclin-D5-1"/>
    <property type="match status" value="1"/>
</dbReference>
<evidence type="ECO:0000313" key="7">
    <source>
        <dbReference type="EMBL" id="KAL3525603.1"/>
    </source>
</evidence>
<evidence type="ECO:0000256" key="4">
    <source>
        <dbReference type="ARBA" id="ARBA00023306"/>
    </source>
</evidence>
<dbReference type="InterPro" id="IPR013763">
    <property type="entry name" value="Cyclin-like_dom"/>
</dbReference>
<keyword evidence="2" id="KW-0132">Cell division</keyword>
<reference evidence="7 8" key="1">
    <citation type="submission" date="2024-11" db="EMBL/GenBank/DDBJ databases">
        <title>A near-complete genome assembly of Cinchona calisaya.</title>
        <authorList>
            <person name="Lian D.C."/>
            <person name="Zhao X.W."/>
            <person name="Wei L."/>
        </authorList>
    </citation>
    <scope>NUCLEOTIDE SEQUENCE [LARGE SCALE GENOMIC DNA]</scope>
    <source>
        <tissue evidence="7">Nenye</tissue>
    </source>
</reference>
<dbReference type="EMBL" id="JBJUIK010000006">
    <property type="protein sequence ID" value="KAL3525603.1"/>
    <property type="molecule type" value="Genomic_DNA"/>
</dbReference>
<dbReference type="Pfam" id="PF02984">
    <property type="entry name" value="Cyclin_C"/>
    <property type="match status" value="1"/>
</dbReference>
<keyword evidence="8" id="KW-1185">Reference proteome</keyword>
<protein>
    <recommendedName>
        <fullName evidence="6">Cyclin-like domain-containing protein</fullName>
    </recommendedName>
</protein>
<dbReference type="InterPro" id="IPR039361">
    <property type="entry name" value="Cyclin"/>
</dbReference>
<evidence type="ECO:0000313" key="8">
    <source>
        <dbReference type="Proteomes" id="UP001630127"/>
    </source>
</evidence>
<dbReference type="SUPFAM" id="SSF47954">
    <property type="entry name" value="Cyclin-like"/>
    <property type="match status" value="2"/>
</dbReference>